<gene>
    <name evidence="12" type="ORF">FPRO05_10913</name>
</gene>
<evidence type="ECO:0000256" key="3">
    <source>
        <dbReference type="ARBA" id="ARBA00024226"/>
    </source>
</evidence>
<dbReference type="GO" id="GO:0004029">
    <property type="term" value="F:aldehyde dehydrogenase (NAD+) activity"/>
    <property type="evidence" value="ECO:0007669"/>
    <property type="project" value="UniProtKB-EC"/>
</dbReference>
<evidence type="ECO:0000256" key="4">
    <source>
        <dbReference type="ARBA" id="ARBA00049194"/>
    </source>
</evidence>
<dbReference type="CDD" id="cd07106">
    <property type="entry name" value="ALDH_AldA-AAD23400"/>
    <property type="match status" value="1"/>
</dbReference>
<comment type="caution">
    <text evidence="12">The sequence shown here is derived from an EMBL/GenBank/DDBJ whole genome shotgun (WGS) entry which is preliminary data.</text>
</comment>
<dbReference type="InterPro" id="IPR016162">
    <property type="entry name" value="Ald_DH_N"/>
</dbReference>
<evidence type="ECO:0000256" key="7">
    <source>
        <dbReference type="ARBA" id="ARBA00078750"/>
    </source>
</evidence>
<dbReference type="InterPro" id="IPR016161">
    <property type="entry name" value="Ald_DH/histidinol_DH"/>
</dbReference>
<organism evidence="12 13">
    <name type="scientific">Gibberella intermedia</name>
    <name type="common">Bulb rot disease fungus</name>
    <name type="synonym">Fusarium proliferatum</name>
    <dbReference type="NCBI Taxonomy" id="948311"/>
    <lineage>
        <taxon>Eukaryota</taxon>
        <taxon>Fungi</taxon>
        <taxon>Dikarya</taxon>
        <taxon>Ascomycota</taxon>
        <taxon>Pezizomycotina</taxon>
        <taxon>Sordariomycetes</taxon>
        <taxon>Hypocreomycetidae</taxon>
        <taxon>Hypocreales</taxon>
        <taxon>Nectriaceae</taxon>
        <taxon>Fusarium</taxon>
        <taxon>Fusarium fujikuroi species complex</taxon>
    </lineage>
</organism>
<dbReference type="EC" id="1.2.1.3" evidence="3"/>
<evidence type="ECO:0000256" key="6">
    <source>
        <dbReference type="ARBA" id="ARBA00074663"/>
    </source>
</evidence>
<comment type="similarity">
    <text evidence="1 9">Belongs to the aldehyde dehydrogenase family.</text>
</comment>
<keyword evidence="10" id="KW-1133">Transmembrane helix</keyword>
<feature type="transmembrane region" description="Helical" evidence="10">
    <location>
        <begin position="476"/>
        <end position="494"/>
    </location>
</feature>
<reference evidence="12 13" key="1">
    <citation type="submission" date="2017-12" db="EMBL/GenBank/DDBJ databases">
        <title>Genome sequence of the mycotoxigenic crop pathogen Fusarium proliferatum, strain ITEM 2341 from Date Palm.</title>
        <authorList>
            <person name="Almiman B.F."/>
            <person name="Shittu T.A."/>
            <person name="Muthumeenakshi S."/>
            <person name="Baroncelli R."/>
            <person name="Sreenivasaprasada S."/>
        </authorList>
    </citation>
    <scope>NUCLEOTIDE SEQUENCE [LARGE SCALE GENOMIC DNA]</scope>
    <source>
        <strain evidence="12 13">ITEM 2341</strain>
    </source>
</reference>
<evidence type="ECO:0000313" key="13">
    <source>
        <dbReference type="Proteomes" id="UP000251714"/>
    </source>
</evidence>
<sequence length="538" mass="58356">MEDFTSFVNTVNGASVNGKVTQGTDPSTRQKLWDVPVASSDDIENAISAAKTAFAQWSKTPWSERQNALLDARDVLIYHKPALAQLITKEGGKPIQFATLEVEHSINFLQFNANQEPLQEQVIQDDDELRLTIREKPLGVIAAICPWNYPLVLSIAKVAAALITGNTIIVKPSPFTPYSILKVVELLQGVFPAGVLQALNGDDKLGPTLCQHPGVDKITFTGSTATGKKIAQVAGNLLKPVTLELGGNSASIVCPDVDPKIVAPQVAIGSFTNSGQLCVASKRVFVHEDIYDEFLETMVNAVKDWKVAPTSTLEPGIMLGPIQNEMQYNIVKGFFQDSIDNGHCFALGEKPNDSGDSFVIKPAIIDNPPDDALVVTHEAFGPIVPLMKWKTEDEVIKRANNTLSGLGGAVWSKDVGHAQRLADRIEAGTIWINSFEKPLPQAHLAGHKESGVGGEWGRRGLTSMELMNDAYRGTQGSLVVASWMYLIIGTYGCLQNHFEVWISIISITSILVVLSVFLIPVGLCTPKYVEQDTMGPMS</sequence>
<dbReference type="InterPro" id="IPR029510">
    <property type="entry name" value="Ald_DH_CS_GLU"/>
</dbReference>
<evidence type="ECO:0000256" key="9">
    <source>
        <dbReference type="RuleBase" id="RU003345"/>
    </source>
</evidence>
<feature type="active site" evidence="8">
    <location>
        <position position="244"/>
    </location>
</feature>
<evidence type="ECO:0000256" key="5">
    <source>
        <dbReference type="ARBA" id="ARBA00054117"/>
    </source>
</evidence>
<evidence type="ECO:0000256" key="2">
    <source>
        <dbReference type="ARBA" id="ARBA00023002"/>
    </source>
</evidence>
<feature type="domain" description="Aldehyde dehydrogenase" evidence="11">
    <location>
        <begin position="21"/>
        <end position="464"/>
    </location>
</feature>
<protein>
    <recommendedName>
        <fullName evidence="6">Putative aldehyde dehydrogenase FUS7</fullName>
        <ecNumber evidence="3">1.2.1.3</ecNumber>
    </recommendedName>
    <alternativeName>
        <fullName evidence="7">Fusarin biosynthesis protein 7</fullName>
    </alternativeName>
</protein>
<evidence type="ECO:0000256" key="10">
    <source>
        <dbReference type="SAM" id="Phobius"/>
    </source>
</evidence>
<evidence type="ECO:0000256" key="1">
    <source>
        <dbReference type="ARBA" id="ARBA00009986"/>
    </source>
</evidence>
<name>A0A365NAT3_GIBIN</name>
<keyword evidence="10" id="KW-0472">Membrane</keyword>
<feature type="transmembrane region" description="Helical" evidence="10">
    <location>
        <begin position="501"/>
        <end position="523"/>
    </location>
</feature>
<dbReference type="AlphaFoldDB" id="A0A365NAT3"/>
<evidence type="ECO:0000259" key="11">
    <source>
        <dbReference type="Pfam" id="PF00171"/>
    </source>
</evidence>
<dbReference type="Proteomes" id="UP000251714">
    <property type="component" value="Unassembled WGS sequence"/>
</dbReference>
<accession>A0A365NAT3</accession>
<proteinExistence type="inferred from homology"/>
<dbReference type="PROSITE" id="PS00687">
    <property type="entry name" value="ALDEHYDE_DEHYDR_GLU"/>
    <property type="match status" value="1"/>
</dbReference>
<dbReference type="Pfam" id="PF00171">
    <property type="entry name" value="Aldedh"/>
    <property type="match status" value="1"/>
</dbReference>
<comment type="catalytic activity">
    <reaction evidence="4">
        <text>an aldehyde + NAD(+) + H2O = a carboxylate + NADH + 2 H(+)</text>
        <dbReference type="Rhea" id="RHEA:16185"/>
        <dbReference type="ChEBI" id="CHEBI:15377"/>
        <dbReference type="ChEBI" id="CHEBI:15378"/>
        <dbReference type="ChEBI" id="CHEBI:17478"/>
        <dbReference type="ChEBI" id="CHEBI:29067"/>
        <dbReference type="ChEBI" id="CHEBI:57540"/>
        <dbReference type="ChEBI" id="CHEBI:57945"/>
        <dbReference type="EC" id="1.2.1.3"/>
    </reaction>
</comment>
<keyword evidence="2 9" id="KW-0560">Oxidoreductase</keyword>
<dbReference type="InterPro" id="IPR016163">
    <property type="entry name" value="Ald_DH_C"/>
</dbReference>
<comment type="function">
    <text evidence="5">Putative aldehyde dehydrogenase; part of the gene cluster that mediates the biosynthesis of the mycotoxin fusarin C. Within the cluster, FUS1, FUS2, FUS8 and FUS9 are sufficient for fusarin production. The other FUS cluster members are not essential for fusarin C biosynthesis.</text>
</comment>
<dbReference type="InterPro" id="IPR015590">
    <property type="entry name" value="Aldehyde_DH_dom"/>
</dbReference>
<dbReference type="Gene3D" id="3.40.605.10">
    <property type="entry name" value="Aldehyde Dehydrogenase, Chain A, domain 1"/>
    <property type="match status" value="1"/>
</dbReference>
<dbReference type="SUPFAM" id="SSF53720">
    <property type="entry name" value="ALDH-like"/>
    <property type="match status" value="1"/>
</dbReference>
<dbReference type="PANTHER" id="PTHR11699">
    <property type="entry name" value="ALDEHYDE DEHYDROGENASE-RELATED"/>
    <property type="match status" value="1"/>
</dbReference>
<dbReference type="EMBL" id="PKMI01000015">
    <property type="protein sequence ID" value="RBA17895.1"/>
    <property type="molecule type" value="Genomic_DNA"/>
</dbReference>
<dbReference type="Gene3D" id="3.40.309.10">
    <property type="entry name" value="Aldehyde Dehydrogenase, Chain A, domain 2"/>
    <property type="match status" value="1"/>
</dbReference>
<evidence type="ECO:0000256" key="8">
    <source>
        <dbReference type="PROSITE-ProRule" id="PRU10007"/>
    </source>
</evidence>
<keyword evidence="10" id="KW-0812">Transmembrane</keyword>
<dbReference type="FunFam" id="3.40.605.10:FF:000007">
    <property type="entry name" value="NAD/NADP-dependent betaine aldehyde dehydrogenase"/>
    <property type="match status" value="1"/>
</dbReference>
<evidence type="ECO:0000313" key="12">
    <source>
        <dbReference type="EMBL" id="RBA17895.1"/>
    </source>
</evidence>
<dbReference type="InterPro" id="IPR044086">
    <property type="entry name" value="LUC3-like"/>
</dbReference>